<accession>X1BGA8</accession>
<proteinExistence type="predicted"/>
<sequence length="189" mass="21859">PIGTKDQISLDIKKPVKYVIWMASLENGNLSNYTTNREDVYKGWNPCSAAEIRYGNESRVKEASHENFDEDEYFDFNWPKAPKEAGYNVHSYVYNPSDIQNADNAVILKECGASLIVTLNDTDPFIIPEEEKEYYDEDGEPIPVESIKKDKDNSDKDKYIVYIITVNIRKLEVYWDDKTGSLKYIFTDN</sequence>
<evidence type="ECO:0000313" key="1">
    <source>
        <dbReference type="EMBL" id="GAG94035.1"/>
    </source>
</evidence>
<feature type="non-terminal residue" evidence="1">
    <location>
        <position position="1"/>
    </location>
</feature>
<dbReference type="InterPro" id="IPR016112">
    <property type="entry name" value="VP_dsDNA_II"/>
</dbReference>
<dbReference type="EMBL" id="BART01028848">
    <property type="protein sequence ID" value="GAG94035.1"/>
    <property type="molecule type" value="Genomic_DNA"/>
</dbReference>
<name>X1BGA8_9ZZZZ</name>
<dbReference type="AlphaFoldDB" id="X1BGA8"/>
<reference evidence="1" key="1">
    <citation type="journal article" date="2014" name="Front. Microbiol.">
        <title>High frequency of phylogenetically diverse reductive dehalogenase-homologous genes in deep subseafloor sedimentary metagenomes.</title>
        <authorList>
            <person name="Kawai M."/>
            <person name="Futagami T."/>
            <person name="Toyoda A."/>
            <person name="Takaki Y."/>
            <person name="Nishi S."/>
            <person name="Hori S."/>
            <person name="Arai W."/>
            <person name="Tsubouchi T."/>
            <person name="Morono Y."/>
            <person name="Uchiyama I."/>
            <person name="Ito T."/>
            <person name="Fujiyama A."/>
            <person name="Inagaki F."/>
            <person name="Takami H."/>
        </authorList>
    </citation>
    <scope>NUCLEOTIDE SEQUENCE</scope>
    <source>
        <strain evidence="1">Expedition CK06-06</strain>
    </source>
</reference>
<dbReference type="SUPFAM" id="SSF49749">
    <property type="entry name" value="Group II dsDNA viruses VP"/>
    <property type="match status" value="1"/>
</dbReference>
<protein>
    <submittedName>
        <fullName evidence="1">Uncharacterized protein</fullName>
    </submittedName>
</protein>
<comment type="caution">
    <text evidence="1">The sequence shown here is derived from an EMBL/GenBank/DDBJ whole genome shotgun (WGS) entry which is preliminary data.</text>
</comment>
<gene>
    <name evidence="1" type="ORF">S01H4_50763</name>
</gene>
<organism evidence="1">
    <name type="scientific">marine sediment metagenome</name>
    <dbReference type="NCBI Taxonomy" id="412755"/>
    <lineage>
        <taxon>unclassified sequences</taxon>
        <taxon>metagenomes</taxon>
        <taxon>ecological metagenomes</taxon>
    </lineage>
</organism>